<proteinExistence type="predicted"/>
<sequence>MGMNWFDKLESQLNEQLETFLSSNPEQKKLLDQEESEERQEKLLKRYFHLQRETEFLQQELLELAPKINYWKSKLKQAQNSKQWRLVEEASNYQKDLMHRGNTQWQALKELEFELVQLNHSLKILKEIAQENSSPSSKNDSKRRNQLDNRWEQFETQQELERLRRHCTN</sequence>
<name>A0A1L5YC32_9EUKA</name>
<dbReference type="AlphaFoldDB" id="A0A1L5YC32"/>
<reference evidence="1" key="1">
    <citation type="journal article" date="2017" name="Protist">
        <title>Diversity of the Photosynthetic Paulinella Species, with the Description of Paulinella micropora sp. nov. and the Chromatophore Genome Sequence for strain KR01.</title>
        <authorList>
            <person name="Lhee D."/>
            <person name="Yang E.C."/>
            <person name="Kim J.I."/>
            <person name="Nakayama T."/>
            <person name="Zuccarello G."/>
            <person name="Andersen R.A."/>
            <person name="Yoon H.S."/>
        </authorList>
    </citation>
    <scope>NUCLEOTIDE SEQUENCE</scope>
    <source>
        <strain evidence="1">KR01</strain>
    </source>
</reference>
<evidence type="ECO:0008006" key="2">
    <source>
        <dbReference type="Google" id="ProtNLM"/>
    </source>
</evidence>
<accession>A0A1L5YC32</accession>
<protein>
    <recommendedName>
        <fullName evidence="2">TIGR04376 family protein</fullName>
    </recommendedName>
</protein>
<organism evidence="1">
    <name type="scientific">Paulinella micropora</name>
    <dbReference type="NCBI Taxonomy" id="1928728"/>
    <lineage>
        <taxon>Eukaryota</taxon>
        <taxon>Sar</taxon>
        <taxon>Rhizaria</taxon>
        <taxon>Cercozoa</taxon>
        <taxon>Imbricatea</taxon>
        <taxon>Silicofilosea</taxon>
        <taxon>Euglyphida</taxon>
        <taxon>Paulinellidae</taxon>
        <taxon>Paulinella</taxon>
    </lineage>
</organism>
<keyword evidence="1" id="KW-0934">Plastid</keyword>
<dbReference type="EMBL" id="KX897545">
    <property type="protein sequence ID" value="APP88242.1"/>
    <property type="molecule type" value="Genomic_DNA"/>
</dbReference>
<evidence type="ECO:0000313" key="1">
    <source>
        <dbReference type="EMBL" id="APP88242.1"/>
    </source>
</evidence>
<gene>
    <name evidence="1" type="ORF">PCKR_457</name>
</gene>
<geneLocation type="plastid" evidence="1"/>